<evidence type="ECO:0000256" key="7">
    <source>
        <dbReference type="HAMAP-Rule" id="MF_00227"/>
    </source>
</evidence>
<accession>A0ABP7EJK3</accession>
<feature type="compositionally biased region" description="Basic residues" evidence="9">
    <location>
        <begin position="116"/>
        <end position="127"/>
    </location>
</feature>
<comment type="catalytic activity">
    <reaction evidence="7">
        <text>Endonucleolytic cleavage of RNA, removing 5'-extranucleotides from tRNA precursor.</text>
        <dbReference type="EC" id="3.1.26.5"/>
    </reaction>
</comment>
<comment type="function">
    <text evidence="1 7">RNaseP catalyzes the removal of the 5'-leader sequence from pre-tRNA to produce the mature 5'-terminus. It can also cleave other RNA substrates such as 4.5S RNA. The protein component plays an auxiliary but essential role in vivo by binding to the 5'-leader sequence and broadening the substrate specificity of the ribozyme.</text>
</comment>
<comment type="subunit">
    <text evidence="7">Consists of a catalytic RNA component (M1 or rnpB) and a protein subunit.</text>
</comment>
<keyword evidence="4 7" id="KW-0255">Endonuclease</keyword>
<evidence type="ECO:0000313" key="11">
    <source>
        <dbReference type="Proteomes" id="UP001500523"/>
    </source>
</evidence>
<evidence type="ECO:0000256" key="5">
    <source>
        <dbReference type="ARBA" id="ARBA00022801"/>
    </source>
</evidence>
<evidence type="ECO:0000256" key="6">
    <source>
        <dbReference type="ARBA" id="ARBA00022884"/>
    </source>
</evidence>
<proteinExistence type="inferred from homology"/>
<evidence type="ECO:0000256" key="9">
    <source>
        <dbReference type="SAM" id="MobiDB-lite"/>
    </source>
</evidence>
<dbReference type="PROSITE" id="PS00648">
    <property type="entry name" value="RIBONUCLEASE_P"/>
    <property type="match status" value="1"/>
</dbReference>
<sequence length="127" mass="14161">MMQRRQDFLAANAGRRAPMPGFVLLVRDRADGDPTKRVGFTVTKKIGNAVVRNRMKRRLRMLARDLLPTGGVAGADHVLIGRDGGIERDYALLRVELDKALRKIASPDYRAPPPRPPRKPGRKPSGR</sequence>
<dbReference type="EC" id="3.1.26.5" evidence="7 8"/>
<organism evidence="10 11">
    <name type="scientific">Sphingomonas cynarae</name>
    <dbReference type="NCBI Taxonomy" id="930197"/>
    <lineage>
        <taxon>Bacteria</taxon>
        <taxon>Pseudomonadati</taxon>
        <taxon>Pseudomonadota</taxon>
        <taxon>Alphaproteobacteria</taxon>
        <taxon>Sphingomonadales</taxon>
        <taxon>Sphingomonadaceae</taxon>
        <taxon>Sphingomonas</taxon>
    </lineage>
</organism>
<dbReference type="EMBL" id="BAABBF010000007">
    <property type="protein sequence ID" value="GAA3719079.1"/>
    <property type="molecule type" value="Genomic_DNA"/>
</dbReference>
<dbReference type="Proteomes" id="UP001500523">
    <property type="component" value="Unassembled WGS sequence"/>
</dbReference>
<keyword evidence="6 7" id="KW-0694">RNA-binding</keyword>
<keyword evidence="5 7" id="KW-0378">Hydrolase</keyword>
<dbReference type="PANTHER" id="PTHR33992">
    <property type="entry name" value="RIBONUCLEASE P PROTEIN COMPONENT"/>
    <property type="match status" value="1"/>
</dbReference>
<evidence type="ECO:0000256" key="4">
    <source>
        <dbReference type="ARBA" id="ARBA00022759"/>
    </source>
</evidence>
<gene>
    <name evidence="7 10" type="primary">rnpA</name>
    <name evidence="10" type="ORF">GCM10022268_29160</name>
</gene>
<keyword evidence="2 7" id="KW-0819">tRNA processing</keyword>
<feature type="region of interest" description="Disordered" evidence="9">
    <location>
        <begin position="104"/>
        <end position="127"/>
    </location>
</feature>
<dbReference type="SUPFAM" id="SSF54211">
    <property type="entry name" value="Ribosomal protein S5 domain 2-like"/>
    <property type="match status" value="1"/>
</dbReference>
<evidence type="ECO:0000256" key="1">
    <source>
        <dbReference type="ARBA" id="ARBA00002663"/>
    </source>
</evidence>
<evidence type="ECO:0000256" key="3">
    <source>
        <dbReference type="ARBA" id="ARBA00022722"/>
    </source>
</evidence>
<dbReference type="NCBIfam" id="TIGR00188">
    <property type="entry name" value="rnpA"/>
    <property type="match status" value="1"/>
</dbReference>
<keyword evidence="3 7" id="KW-0540">Nuclease</keyword>
<dbReference type="Pfam" id="PF00825">
    <property type="entry name" value="Ribonuclease_P"/>
    <property type="match status" value="1"/>
</dbReference>
<reference evidence="11" key="1">
    <citation type="journal article" date="2019" name="Int. J. Syst. Evol. Microbiol.">
        <title>The Global Catalogue of Microorganisms (GCM) 10K type strain sequencing project: providing services to taxonomists for standard genome sequencing and annotation.</title>
        <authorList>
            <consortium name="The Broad Institute Genomics Platform"/>
            <consortium name="The Broad Institute Genome Sequencing Center for Infectious Disease"/>
            <person name="Wu L."/>
            <person name="Ma J."/>
        </authorList>
    </citation>
    <scope>NUCLEOTIDE SEQUENCE [LARGE SCALE GENOMIC DNA]</scope>
    <source>
        <strain evidence="11">JCM 17498</strain>
    </source>
</reference>
<dbReference type="InterPro" id="IPR000100">
    <property type="entry name" value="RNase_P"/>
</dbReference>
<dbReference type="InterPro" id="IPR020568">
    <property type="entry name" value="Ribosomal_Su5_D2-typ_SF"/>
</dbReference>
<dbReference type="HAMAP" id="MF_00227">
    <property type="entry name" value="RNase_P"/>
    <property type="match status" value="1"/>
</dbReference>
<dbReference type="InterPro" id="IPR020539">
    <property type="entry name" value="RNase_P_CS"/>
</dbReference>
<keyword evidence="11" id="KW-1185">Reference proteome</keyword>
<dbReference type="PANTHER" id="PTHR33992:SF1">
    <property type="entry name" value="RIBONUCLEASE P PROTEIN COMPONENT"/>
    <property type="match status" value="1"/>
</dbReference>
<evidence type="ECO:0000256" key="8">
    <source>
        <dbReference type="NCBIfam" id="TIGR00188"/>
    </source>
</evidence>
<name>A0ABP7EJK3_9SPHN</name>
<protein>
    <recommendedName>
        <fullName evidence="7 8">Ribonuclease P protein component</fullName>
        <shortName evidence="7">RNase P protein</shortName>
        <shortName evidence="7">RNaseP protein</shortName>
        <ecNumber evidence="7 8">3.1.26.5</ecNumber>
    </recommendedName>
    <alternativeName>
        <fullName evidence="7">Protein C5</fullName>
    </alternativeName>
</protein>
<comment type="similarity">
    <text evidence="7">Belongs to the RnpA family.</text>
</comment>
<dbReference type="Gene3D" id="3.30.230.10">
    <property type="match status" value="1"/>
</dbReference>
<dbReference type="InterPro" id="IPR014721">
    <property type="entry name" value="Ribsml_uS5_D2-typ_fold_subgr"/>
</dbReference>
<evidence type="ECO:0000313" key="10">
    <source>
        <dbReference type="EMBL" id="GAA3719079.1"/>
    </source>
</evidence>
<evidence type="ECO:0000256" key="2">
    <source>
        <dbReference type="ARBA" id="ARBA00022694"/>
    </source>
</evidence>
<comment type="caution">
    <text evidence="10">The sequence shown here is derived from an EMBL/GenBank/DDBJ whole genome shotgun (WGS) entry which is preliminary data.</text>
</comment>